<feature type="compositionally biased region" description="Polar residues" evidence="1">
    <location>
        <begin position="411"/>
        <end position="455"/>
    </location>
</feature>
<evidence type="ECO:0000313" key="3">
    <source>
        <dbReference type="EMBL" id="TCD66766.1"/>
    </source>
</evidence>
<protein>
    <recommendedName>
        <fullName evidence="2">Protein kinase domain-containing protein</fullName>
    </recommendedName>
</protein>
<feature type="compositionally biased region" description="Polar residues" evidence="1">
    <location>
        <begin position="478"/>
        <end position="489"/>
    </location>
</feature>
<dbReference type="Pfam" id="PF00069">
    <property type="entry name" value="Pkinase"/>
    <property type="match status" value="1"/>
</dbReference>
<dbReference type="Gene3D" id="3.30.450.40">
    <property type="match status" value="1"/>
</dbReference>
<feature type="region of interest" description="Disordered" evidence="1">
    <location>
        <begin position="1848"/>
        <end position="1868"/>
    </location>
</feature>
<evidence type="ECO:0000256" key="1">
    <source>
        <dbReference type="SAM" id="MobiDB-lite"/>
    </source>
</evidence>
<dbReference type="STRING" id="92696.A0A4R0RHA9"/>
<sequence>MPIRRRFNQPALPTLYFREGILSVPGFTFDKAAPWDDTGSMTLLAEGMSLKDGSNVLAKIAPAHSNASMMIEREAHILERMSESPESSSIALRMIDFFSIPKSNGDCIVLLLAHPGLNLLGRYFPASKVNPLLLADVSRARPSSSHADIYMMGIEEPDYIDEMDPMDIMDLASFLEFAIQATRCLEMMHRSGIVHREVRTNAFHLNAHSGLVRLVHFGNRAVSLEQFGVPSAFVLRADAFDESKKLKVKESLCYLAPEQTGSMEALTEDHRTDLYSLGVLFWTLLVGRGTMPFEGGPLELLHAIVQKRPMPVHEVRRDIPQVLALIIDKLLAKNPDARYQSAHGLQADLMQCQRRLLNAVTLAADESQELIPYFDIATQDRYEEFIIPSPLFGREKELETIRNVIRHTSTSYSRHLGTSNGSLVLDSSQGTHSHTGTQMNDDARSESMSSKSDASLQHHPIVSPTVSSGLNLAAPSAPGSNGATPTTLPSAFIGGSPPAQILPNGVGVGVNVNMSINGNLLGVASPSPSSGSGPTPSGSTPTAASAERDVRDVAGSSCSPRTSALRESTAALSASPPVSGSDGLRRVALGPSPRRHRTHAVVITGPPGAGKSSLVLANQAKWRSHGLWGQARFQETEAAPFASLLACLSSVLRQLIVFHTDLHRFVTALRIRLGPQLQNVPLLYEGAPELHDILSLFDISIEMPQMALDSHELRARFQSLVEGVFTVLADTRLFALFLDDLHEASDSSLDLITTLANSRSRMLIFVTVRTDKPQLIDRLRSMFSARSATWINLEPLSISAVSTLVARTLHRSKDDTSHLSRLVHAASQGNAFNIRNILTTLQRQRLITFNYDRNAWDFNLSSIEASLMDKKMVSDPNNLAYLISHLRELPEDARKYLIWASFFGATFKVTEVALMMDWEDSSGSSSDDDSGGSGSTVNGGSADNDIWNVPKAVNSMRESGATSRSSMRGLQTAIQEGWLVQRGREMCSFAHDRYRQASQSEAMAMPEVTVQKMSFKIILMMLHEPVPDVHRIAEHAKRCLPLLKDNSKREVLLDLLVDAGDSARARGAHELALQSYSNANALLDSKPWELNFPKTMELFLKLAEMSTWKGDFKSSTVYIEQCLERVTDQEHRARILRLRSRNNFMQGNYSSALSDTLLGLRMLGVEVNPAPSKREADVMFERVKNEILAVGFDDILSIPRARDPRTDLAIDLLNDAGTNAYWSSGEGFADIIGLTTIQMALRAGICPGTALGFFWALGAAAERRELFRFSADLGKLALRIADQYGSSFEKCRALLLFVSFISGYDNVHIRTNLSRVEDALKYGQSAGDRIYTCLSSIFIVQIKLYICEHLSELAVSAEESLADIVLWSNNGDMAVFAHGQMNCIRALAGYTDASTPETAFDTATFCEKDYLAQVAQRSGNLPVVMNWYNAFKVVGLFCLGFVKAAAELGFDVYNTRDKHPNHRHIRYGLFFHSLAMIACIRENDLDPATRNRYLKQIDTNQSYIRKWLSPSAVNNSTWVAIVDAEMASLVNSPDAFKLYDVAVKLAVNNDWLLEEGWASYLQGCHFVRSGVEGLGGELQRRGVARQAQWGARGIVNNLSARLDNRSQLSLKRHIFSSEVAVQTDSVIVSSSVSSQDGFSQSKGLSSEEDRMSSLTAADLASILKWSKEISSDINLSLALQKLTEIATETSGSQITCVVIARDVGDYTVATSMIPPELCQVHENPVPVRAIVDPLQRAVIQHALNTKERIYLEDVASEPQFSSEAQQSPHRSAVCLPIVSNRNQTFGAVYLASKYTFSPNTVTILTLLCEQASIGIANALLFRSVQAGTRENLKMISAQRDALEAARRSREDALKATKASGNSFKDDKS</sequence>
<dbReference type="Pfam" id="PF13191">
    <property type="entry name" value="AAA_16"/>
    <property type="match status" value="1"/>
</dbReference>
<feature type="region of interest" description="Disordered" evidence="1">
    <location>
        <begin position="523"/>
        <end position="590"/>
    </location>
</feature>
<accession>A0A4R0RHA9</accession>
<evidence type="ECO:0000259" key="2">
    <source>
        <dbReference type="PROSITE" id="PS50011"/>
    </source>
</evidence>
<dbReference type="PROSITE" id="PS50011">
    <property type="entry name" value="PROTEIN_KINASE_DOM"/>
    <property type="match status" value="1"/>
</dbReference>
<dbReference type="GO" id="GO:0005524">
    <property type="term" value="F:ATP binding"/>
    <property type="evidence" value="ECO:0007669"/>
    <property type="project" value="InterPro"/>
</dbReference>
<dbReference type="SUPFAM" id="SSF52540">
    <property type="entry name" value="P-loop containing nucleoside triphosphate hydrolases"/>
    <property type="match status" value="1"/>
</dbReference>
<dbReference type="InterPro" id="IPR011009">
    <property type="entry name" value="Kinase-like_dom_sf"/>
</dbReference>
<feature type="region of interest" description="Disordered" evidence="1">
    <location>
        <begin position="411"/>
        <end position="491"/>
    </location>
</feature>
<dbReference type="SUPFAM" id="SSF55781">
    <property type="entry name" value="GAF domain-like"/>
    <property type="match status" value="1"/>
</dbReference>
<dbReference type="EMBL" id="RWJN01000122">
    <property type="protein sequence ID" value="TCD66766.1"/>
    <property type="molecule type" value="Genomic_DNA"/>
</dbReference>
<dbReference type="InterPro" id="IPR027417">
    <property type="entry name" value="P-loop_NTPase"/>
</dbReference>
<feature type="region of interest" description="Disordered" evidence="1">
    <location>
        <begin position="920"/>
        <end position="946"/>
    </location>
</feature>
<comment type="caution">
    <text evidence="3">The sequence shown here is derived from an EMBL/GenBank/DDBJ whole genome shotgun (WGS) entry which is preliminary data.</text>
</comment>
<dbReference type="SUPFAM" id="SSF56112">
    <property type="entry name" value="Protein kinase-like (PK-like)"/>
    <property type="match status" value="1"/>
</dbReference>
<feature type="compositionally biased region" description="Polar residues" evidence="1">
    <location>
        <begin position="556"/>
        <end position="578"/>
    </location>
</feature>
<evidence type="ECO:0000313" key="4">
    <source>
        <dbReference type="Proteomes" id="UP000292702"/>
    </source>
</evidence>
<dbReference type="SMART" id="SM00065">
    <property type="entry name" value="GAF"/>
    <property type="match status" value="1"/>
</dbReference>
<dbReference type="InterPro" id="IPR003018">
    <property type="entry name" value="GAF"/>
</dbReference>
<dbReference type="SMART" id="SM00220">
    <property type="entry name" value="S_TKc"/>
    <property type="match status" value="1"/>
</dbReference>
<feature type="compositionally biased region" description="Low complexity" evidence="1">
    <location>
        <begin position="523"/>
        <end position="545"/>
    </location>
</feature>
<dbReference type="OrthoDB" id="60033at2759"/>
<gene>
    <name evidence="3" type="ORF">EIP91_000957</name>
</gene>
<organism evidence="3 4">
    <name type="scientific">Steccherinum ochraceum</name>
    <dbReference type="NCBI Taxonomy" id="92696"/>
    <lineage>
        <taxon>Eukaryota</taxon>
        <taxon>Fungi</taxon>
        <taxon>Dikarya</taxon>
        <taxon>Basidiomycota</taxon>
        <taxon>Agaricomycotina</taxon>
        <taxon>Agaricomycetes</taxon>
        <taxon>Polyporales</taxon>
        <taxon>Steccherinaceae</taxon>
        <taxon>Steccherinum</taxon>
    </lineage>
</organism>
<dbReference type="InterPro" id="IPR000719">
    <property type="entry name" value="Prot_kinase_dom"/>
</dbReference>
<dbReference type="InterPro" id="IPR053159">
    <property type="entry name" value="Hybrid_Histidine_Kinase"/>
</dbReference>
<proteinExistence type="predicted"/>
<dbReference type="Gene3D" id="1.10.510.10">
    <property type="entry name" value="Transferase(Phosphotransferase) domain 1"/>
    <property type="match status" value="1"/>
</dbReference>
<dbReference type="InterPro" id="IPR041664">
    <property type="entry name" value="AAA_16"/>
</dbReference>
<dbReference type="PANTHER" id="PTHR43642:SF1">
    <property type="entry name" value="HYBRID SIGNAL TRANSDUCTION HISTIDINE KINASE G"/>
    <property type="match status" value="1"/>
</dbReference>
<feature type="domain" description="Protein kinase" evidence="2">
    <location>
        <begin position="27"/>
        <end position="350"/>
    </location>
</feature>
<dbReference type="GO" id="GO:0004672">
    <property type="term" value="F:protein kinase activity"/>
    <property type="evidence" value="ECO:0007669"/>
    <property type="project" value="InterPro"/>
</dbReference>
<dbReference type="PANTHER" id="PTHR43642">
    <property type="entry name" value="HYBRID SIGNAL TRANSDUCTION HISTIDINE KINASE G"/>
    <property type="match status" value="1"/>
</dbReference>
<name>A0A4R0RHA9_9APHY</name>
<dbReference type="Proteomes" id="UP000292702">
    <property type="component" value="Unassembled WGS sequence"/>
</dbReference>
<reference evidence="3 4" key="1">
    <citation type="submission" date="2018-11" db="EMBL/GenBank/DDBJ databases">
        <title>Genome assembly of Steccherinum ochraceum LE-BIN_3174, the white-rot fungus of the Steccherinaceae family (The Residual Polyporoid clade, Polyporales, Basidiomycota).</title>
        <authorList>
            <person name="Fedorova T.V."/>
            <person name="Glazunova O.A."/>
            <person name="Landesman E.O."/>
            <person name="Moiseenko K.V."/>
            <person name="Psurtseva N.V."/>
            <person name="Savinova O.S."/>
            <person name="Shakhova N.V."/>
            <person name="Tyazhelova T.V."/>
            <person name="Vasina D.V."/>
        </authorList>
    </citation>
    <scope>NUCLEOTIDE SEQUENCE [LARGE SCALE GENOMIC DNA]</scope>
    <source>
        <strain evidence="3 4">LE-BIN_3174</strain>
    </source>
</reference>
<keyword evidence="4" id="KW-1185">Reference proteome</keyword>
<dbReference type="Pfam" id="PF13185">
    <property type="entry name" value="GAF_2"/>
    <property type="match status" value="1"/>
</dbReference>
<dbReference type="InterPro" id="IPR029016">
    <property type="entry name" value="GAF-like_dom_sf"/>
</dbReference>